<dbReference type="OrthoDB" id="1427740at2"/>
<evidence type="ECO:0000313" key="2">
    <source>
        <dbReference type="Proteomes" id="UP000290889"/>
    </source>
</evidence>
<dbReference type="RefSeq" id="WP_129605225.1">
    <property type="nucleotide sequence ID" value="NZ_CP035544.1"/>
</dbReference>
<reference evidence="1 2" key="1">
    <citation type="submission" date="2019-01" db="EMBL/GenBank/DDBJ databases">
        <title>Muriicola soli sp. nov., isolated from soil.</title>
        <authorList>
            <person name="Kang H.J."/>
            <person name="Kim S.B."/>
        </authorList>
    </citation>
    <scope>NUCLEOTIDE SEQUENCE [LARGE SCALE GENOMIC DNA]</scope>
    <source>
        <strain evidence="1 2">MMS17-SY002</strain>
    </source>
</reference>
<evidence type="ECO:0000313" key="1">
    <source>
        <dbReference type="EMBL" id="QBA64682.1"/>
    </source>
</evidence>
<keyword evidence="2" id="KW-1185">Reference proteome</keyword>
<organism evidence="1 2">
    <name type="scientific">Muriicola soli</name>
    <dbReference type="NCBI Taxonomy" id="2507538"/>
    <lineage>
        <taxon>Bacteria</taxon>
        <taxon>Pseudomonadati</taxon>
        <taxon>Bacteroidota</taxon>
        <taxon>Flavobacteriia</taxon>
        <taxon>Flavobacteriales</taxon>
        <taxon>Flavobacteriaceae</taxon>
        <taxon>Muriicola</taxon>
    </lineage>
</organism>
<dbReference type="KEGG" id="mur:EQY75_09180"/>
<dbReference type="AlphaFoldDB" id="A0A411EAD0"/>
<proteinExistence type="predicted"/>
<gene>
    <name evidence="1" type="ORF">EQY75_09180</name>
</gene>
<sequence>MKGLIIYLWLTVFHFLPGTEVSNACDYAGSNLSYIKSNTEKAINADKIKMIHYYAYKALSAIDKSKQQFEDCGCEYAQKSIEGGKNYLKKAIKASSVLSSRMLLEKALEHARGSEEALEDHAEIHSSEYGTDLLAVNTKESAEKRNFAKPIGGKDLEDRIDASLINFEVSLQKVINTLPCKEAQTYVTKVFERCELQLLKTDLTEGKRYYNLRTKEIAESALVELSNRCP</sequence>
<dbReference type="Proteomes" id="UP000290889">
    <property type="component" value="Chromosome"/>
</dbReference>
<accession>A0A411EAD0</accession>
<dbReference type="EMBL" id="CP035544">
    <property type="protein sequence ID" value="QBA64682.1"/>
    <property type="molecule type" value="Genomic_DNA"/>
</dbReference>
<protein>
    <submittedName>
        <fullName evidence="1">Uncharacterized protein</fullName>
    </submittedName>
</protein>
<name>A0A411EAD0_9FLAO</name>